<sequence>MLKRIIAWGLVSAGLVLTVINLYGLSQSIRPAGLWDEPTRFANDYSISYEEALAQLQRLSDESELQFAQRATHVIAQSITHIHWSEEPDATRFNQLIPIWENYFLYFMGLWSGMPEFQKYHYTDYRRSLKRGIGLCGDTSMILNQVLTENGIESDILVFPLHVIVQADVDGQQRLFDADYGVSIPFDADQAQLNRPQIAELYRQHGYTPDDEALVDKIFSRHGVAFDDVKAFVTKKYYFERLTYALKWPLPLLMLLVGWLLLRRWQTKG</sequence>
<protein>
    <recommendedName>
        <fullName evidence="4">Transglutaminase-like superfamily protein</fullName>
    </recommendedName>
</protein>
<reference evidence="3" key="1">
    <citation type="journal article" date="2019" name="Int. J. Syst. Evol. Microbiol.">
        <title>The Global Catalogue of Microorganisms (GCM) 10K type strain sequencing project: providing services to taxonomists for standard genome sequencing and annotation.</title>
        <authorList>
            <consortium name="The Broad Institute Genomics Platform"/>
            <consortium name="The Broad Institute Genome Sequencing Center for Infectious Disease"/>
            <person name="Wu L."/>
            <person name="Ma J."/>
        </authorList>
    </citation>
    <scope>NUCLEOTIDE SEQUENCE [LARGE SCALE GENOMIC DNA]</scope>
    <source>
        <strain evidence="3">CGMCC 1.10130</strain>
    </source>
</reference>
<proteinExistence type="predicted"/>
<evidence type="ECO:0000256" key="1">
    <source>
        <dbReference type="SAM" id="Phobius"/>
    </source>
</evidence>
<dbReference type="EMBL" id="BMDX01000016">
    <property type="protein sequence ID" value="GGA84206.1"/>
    <property type="molecule type" value="Genomic_DNA"/>
</dbReference>
<keyword evidence="1" id="KW-1133">Transmembrane helix</keyword>
<dbReference type="RefSeq" id="WP_087506686.1">
    <property type="nucleotide sequence ID" value="NZ_BMDX01000016.1"/>
</dbReference>
<evidence type="ECO:0008006" key="4">
    <source>
        <dbReference type="Google" id="ProtNLM"/>
    </source>
</evidence>
<accession>A0A8J2U7E1</accession>
<gene>
    <name evidence="2" type="ORF">GCM10011369_27780</name>
</gene>
<comment type="caution">
    <text evidence="2">The sequence shown here is derived from an EMBL/GenBank/DDBJ whole genome shotgun (WGS) entry which is preliminary data.</text>
</comment>
<name>A0A8J2U7E1_9GAMM</name>
<dbReference type="Proteomes" id="UP000619743">
    <property type="component" value="Unassembled WGS sequence"/>
</dbReference>
<feature type="transmembrane region" description="Helical" evidence="1">
    <location>
        <begin position="6"/>
        <end position="25"/>
    </location>
</feature>
<dbReference type="OrthoDB" id="6366148at2"/>
<feature type="transmembrane region" description="Helical" evidence="1">
    <location>
        <begin position="244"/>
        <end position="262"/>
    </location>
</feature>
<evidence type="ECO:0000313" key="2">
    <source>
        <dbReference type="EMBL" id="GGA84206.1"/>
    </source>
</evidence>
<keyword evidence="1" id="KW-0472">Membrane</keyword>
<keyword evidence="1" id="KW-0812">Transmembrane</keyword>
<dbReference type="AlphaFoldDB" id="A0A8J2U7E1"/>
<keyword evidence="3" id="KW-1185">Reference proteome</keyword>
<evidence type="ECO:0000313" key="3">
    <source>
        <dbReference type="Proteomes" id="UP000619743"/>
    </source>
</evidence>
<organism evidence="2 3">
    <name type="scientific">Neiella marina</name>
    <dbReference type="NCBI Taxonomy" id="508461"/>
    <lineage>
        <taxon>Bacteria</taxon>
        <taxon>Pseudomonadati</taxon>
        <taxon>Pseudomonadota</taxon>
        <taxon>Gammaproteobacteria</taxon>
        <taxon>Alteromonadales</taxon>
        <taxon>Echinimonadaceae</taxon>
        <taxon>Neiella</taxon>
    </lineage>
</organism>